<protein>
    <submittedName>
        <fullName evidence="1">Uncharacterized protein</fullName>
    </submittedName>
</protein>
<reference evidence="2" key="1">
    <citation type="submission" date="2013-09" db="EMBL/GenBank/DDBJ databases">
        <title>Corchorus olitorius genome sequencing.</title>
        <authorList>
            <person name="Alam M."/>
            <person name="Haque M.S."/>
            <person name="Islam M.S."/>
            <person name="Emdad E.M."/>
            <person name="Islam M.M."/>
            <person name="Ahmed B."/>
            <person name="Halim A."/>
            <person name="Hossen Q.M.M."/>
            <person name="Hossain M.Z."/>
            <person name="Ahmed R."/>
            <person name="Khan M.M."/>
            <person name="Islam R."/>
            <person name="Rashid M.M."/>
            <person name="Khan S.A."/>
            <person name="Rahman M.S."/>
            <person name="Alam M."/>
            <person name="Yahiya A.S."/>
            <person name="Khan M.S."/>
            <person name="Azam M.S."/>
            <person name="Haque T."/>
            <person name="Lashkar M.Z.H."/>
            <person name="Akhand A.I."/>
            <person name="Morshed G."/>
            <person name="Roy S."/>
            <person name="Uddin K.S."/>
            <person name="Rabeya T."/>
            <person name="Hossain A.S."/>
            <person name="Chowdhury A."/>
            <person name="Snigdha A.R."/>
            <person name="Mortoza M.S."/>
            <person name="Matin S.A."/>
            <person name="Hoque S.M.E."/>
            <person name="Islam M.K."/>
            <person name="Roy D.K."/>
            <person name="Haider R."/>
            <person name="Moosa M.M."/>
            <person name="Elias S.M."/>
            <person name="Hasan A.M."/>
            <person name="Jahan S."/>
            <person name="Shafiuddin M."/>
            <person name="Mahmood N."/>
            <person name="Shommy N.S."/>
        </authorList>
    </citation>
    <scope>NUCLEOTIDE SEQUENCE [LARGE SCALE GENOMIC DNA]</scope>
    <source>
        <strain evidence="2">cv. O-4</strain>
    </source>
</reference>
<dbReference type="AlphaFoldDB" id="A0A1R3INP9"/>
<gene>
    <name evidence="1" type="ORF">COLO4_22158</name>
</gene>
<organism evidence="1 2">
    <name type="scientific">Corchorus olitorius</name>
    <dbReference type="NCBI Taxonomy" id="93759"/>
    <lineage>
        <taxon>Eukaryota</taxon>
        <taxon>Viridiplantae</taxon>
        <taxon>Streptophyta</taxon>
        <taxon>Embryophyta</taxon>
        <taxon>Tracheophyta</taxon>
        <taxon>Spermatophyta</taxon>
        <taxon>Magnoliopsida</taxon>
        <taxon>eudicotyledons</taxon>
        <taxon>Gunneridae</taxon>
        <taxon>Pentapetalae</taxon>
        <taxon>rosids</taxon>
        <taxon>malvids</taxon>
        <taxon>Malvales</taxon>
        <taxon>Malvaceae</taxon>
        <taxon>Grewioideae</taxon>
        <taxon>Apeibeae</taxon>
        <taxon>Corchorus</taxon>
    </lineage>
</organism>
<keyword evidence="2" id="KW-1185">Reference proteome</keyword>
<sequence>MVKIKGRTKRREAKCCTRKRQRQFGVHVALPAKGGRGHVVAVVHADIKVFEMQHVSKKGR</sequence>
<dbReference type="Proteomes" id="UP000187203">
    <property type="component" value="Unassembled WGS sequence"/>
</dbReference>
<dbReference type="EMBL" id="AWUE01017866">
    <property type="protein sequence ID" value="OMO84219.1"/>
    <property type="molecule type" value="Genomic_DNA"/>
</dbReference>
<proteinExistence type="predicted"/>
<name>A0A1R3INP9_9ROSI</name>
<evidence type="ECO:0000313" key="2">
    <source>
        <dbReference type="Proteomes" id="UP000187203"/>
    </source>
</evidence>
<evidence type="ECO:0000313" key="1">
    <source>
        <dbReference type="EMBL" id="OMO84219.1"/>
    </source>
</evidence>
<accession>A0A1R3INP9</accession>
<comment type="caution">
    <text evidence="1">The sequence shown here is derived from an EMBL/GenBank/DDBJ whole genome shotgun (WGS) entry which is preliminary data.</text>
</comment>